<evidence type="ECO:0000313" key="5">
    <source>
        <dbReference type="EMBL" id="QHI42824.1"/>
    </source>
</evidence>
<organism evidence="3">
    <name type="scientific">Vipera berus</name>
    <name type="common">Common European adder</name>
    <name type="synonym">Coluber berus</name>
    <dbReference type="NCBI Taxonomy" id="31155"/>
    <lineage>
        <taxon>Eukaryota</taxon>
        <taxon>Metazoa</taxon>
        <taxon>Chordata</taxon>
        <taxon>Craniata</taxon>
        <taxon>Vertebrata</taxon>
        <taxon>Euteleostomi</taxon>
        <taxon>Lepidosauria</taxon>
        <taxon>Squamata</taxon>
        <taxon>Bifurcata</taxon>
        <taxon>Unidentata</taxon>
        <taxon>Episquamata</taxon>
        <taxon>Toxicofera</taxon>
        <taxon>Serpentes</taxon>
        <taxon>Colubroidea</taxon>
        <taxon>Viperidae</taxon>
        <taxon>Viperinae</taxon>
        <taxon>Vipera</taxon>
    </lineage>
</organism>
<feature type="transmembrane region" description="Helical" evidence="2">
    <location>
        <begin position="6"/>
        <end position="23"/>
    </location>
</feature>
<keyword evidence="2" id="KW-0472">Membrane</keyword>
<feature type="region of interest" description="Disordered" evidence="1">
    <location>
        <begin position="35"/>
        <end position="54"/>
    </location>
</feature>
<protein>
    <submittedName>
        <fullName evidence="3">ATP synthase F0 subunit 8</fullName>
    </submittedName>
</protein>
<proteinExistence type="predicted"/>
<evidence type="ECO:0000313" key="4">
    <source>
        <dbReference type="EMBL" id="QHI42773.1"/>
    </source>
</evidence>
<keyword evidence="2" id="KW-1133">Transmembrane helix</keyword>
<evidence type="ECO:0000313" key="3">
    <source>
        <dbReference type="EMBL" id="AUT77195.1"/>
    </source>
</evidence>
<reference evidence="4" key="2">
    <citation type="submission" date="2019-06" db="EMBL/GenBank/DDBJ databases">
        <title>DNAmark project.</title>
        <authorList>
            <person name="Margaryan A."/>
        </authorList>
    </citation>
    <scope>NUCLEOTIDE SEQUENCE</scope>
    <source>
        <strain evidence="5">DM109</strain>
        <strain evidence="4">DM110</strain>
    </source>
</reference>
<dbReference type="AlphaFoldDB" id="A0A343SWC9"/>
<name>A0A343SWC9_VIPBE</name>
<geneLocation type="mitochondrion" evidence="3"/>
<dbReference type="EMBL" id="MN122848">
    <property type="protein sequence ID" value="QHI42824.1"/>
    <property type="molecule type" value="Genomic_DNA"/>
</dbReference>
<dbReference type="GeneID" id="35987418"/>
<dbReference type="CTD" id="4509"/>
<keyword evidence="2" id="KW-0812">Transmembrane</keyword>
<dbReference type="RefSeq" id="YP_009459951.1">
    <property type="nucleotide sequence ID" value="NC_036956.1"/>
</dbReference>
<accession>A0A343SWC9</accession>
<evidence type="ECO:0000256" key="2">
    <source>
        <dbReference type="SAM" id="Phobius"/>
    </source>
</evidence>
<dbReference type="EMBL" id="MF945570">
    <property type="protein sequence ID" value="AUT77195.1"/>
    <property type="molecule type" value="Genomic_DNA"/>
</dbReference>
<gene>
    <name evidence="3" type="primary">ATP8</name>
</gene>
<reference evidence="3" key="1">
    <citation type="journal article" date="2018" name="Conserv Genet Resour">
        <title>Characterization of the complete mitochondrial genome of the European adder (Vipera berus) using Illumina sequencing technology.</title>
        <authorList>
            <person name="Gao D."/>
            <person name="Liu C."/>
            <person name="Hao S."/>
        </authorList>
    </citation>
    <scope>NUCLEOTIDE SEQUENCE</scope>
</reference>
<feature type="compositionally biased region" description="Polar residues" evidence="1">
    <location>
        <begin position="39"/>
        <end position="48"/>
    </location>
</feature>
<evidence type="ECO:0000256" key="1">
    <source>
        <dbReference type="SAM" id="MobiDB-lite"/>
    </source>
</evidence>
<sequence>MPQLDIIFILLIFMCAWLTITLISQKMSLLTLTIKPKTPHSSNNQLKTPTLKWM</sequence>
<dbReference type="EMBL" id="MN122824">
    <property type="protein sequence ID" value="QHI42773.1"/>
    <property type="molecule type" value="Genomic_DNA"/>
</dbReference>
<keyword evidence="3" id="KW-0496">Mitochondrion</keyword>